<dbReference type="EMBL" id="CAJFCJ010000009">
    <property type="protein sequence ID" value="CAD5119262.1"/>
    <property type="molecule type" value="Genomic_DNA"/>
</dbReference>
<dbReference type="Gene3D" id="1.10.8.10">
    <property type="entry name" value="DNA helicase RuvA subunit, C-terminal domain"/>
    <property type="match status" value="1"/>
</dbReference>
<feature type="compositionally biased region" description="Basic residues" evidence="1">
    <location>
        <begin position="664"/>
        <end position="686"/>
    </location>
</feature>
<evidence type="ECO:0000313" key="3">
    <source>
        <dbReference type="EMBL" id="CAD5119262.1"/>
    </source>
</evidence>
<dbReference type="OrthoDB" id="5577209at2759"/>
<dbReference type="AlphaFoldDB" id="A0A7I8VSH2"/>
<evidence type="ECO:0000313" key="4">
    <source>
        <dbReference type="Proteomes" id="UP000549394"/>
    </source>
</evidence>
<dbReference type="InterPro" id="IPR003892">
    <property type="entry name" value="CUE"/>
</dbReference>
<gene>
    <name evidence="3" type="ORF">DGYR_LOCUS7533</name>
</gene>
<dbReference type="GO" id="GO:0043130">
    <property type="term" value="F:ubiquitin binding"/>
    <property type="evidence" value="ECO:0007669"/>
    <property type="project" value="InterPro"/>
</dbReference>
<organism evidence="3 4">
    <name type="scientific">Dimorphilus gyrociliatus</name>
    <dbReference type="NCBI Taxonomy" id="2664684"/>
    <lineage>
        <taxon>Eukaryota</taxon>
        <taxon>Metazoa</taxon>
        <taxon>Spiralia</taxon>
        <taxon>Lophotrochozoa</taxon>
        <taxon>Annelida</taxon>
        <taxon>Polychaeta</taxon>
        <taxon>Polychaeta incertae sedis</taxon>
        <taxon>Dinophilidae</taxon>
        <taxon>Dimorphilus</taxon>
    </lineage>
</organism>
<feature type="region of interest" description="Disordered" evidence="1">
    <location>
        <begin position="561"/>
        <end position="584"/>
    </location>
</feature>
<dbReference type="InterPro" id="IPR009060">
    <property type="entry name" value="UBA-like_sf"/>
</dbReference>
<comment type="caution">
    <text evidence="3">The sequence shown here is derived from an EMBL/GenBank/DDBJ whole genome shotgun (WGS) entry which is preliminary data.</text>
</comment>
<accession>A0A7I8VSH2</accession>
<dbReference type="Proteomes" id="UP000549394">
    <property type="component" value="Unassembled WGS sequence"/>
</dbReference>
<dbReference type="InterPro" id="IPR041800">
    <property type="entry name" value="ASCC2_CUE"/>
</dbReference>
<dbReference type="GO" id="GO:0006355">
    <property type="term" value="P:regulation of DNA-templated transcription"/>
    <property type="evidence" value="ECO:0007669"/>
    <property type="project" value="TreeGrafter"/>
</dbReference>
<feature type="domain" description="CUE" evidence="2">
    <location>
        <begin position="432"/>
        <end position="475"/>
    </location>
</feature>
<dbReference type="PANTHER" id="PTHR21494:SF0">
    <property type="entry name" value="ACTIVATING SIGNAL COINTEGRATOR 1 COMPLEX SUBUNIT 2"/>
    <property type="match status" value="1"/>
</dbReference>
<dbReference type="Pfam" id="PF02845">
    <property type="entry name" value="CUE"/>
    <property type="match status" value="1"/>
</dbReference>
<evidence type="ECO:0000256" key="1">
    <source>
        <dbReference type="SAM" id="MobiDB-lite"/>
    </source>
</evidence>
<reference evidence="3 4" key="1">
    <citation type="submission" date="2020-08" db="EMBL/GenBank/DDBJ databases">
        <authorList>
            <person name="Hejnol A."/>
        </authorList>
    </citation>
    <scope>NUCLEOTIDE SEQUENCE [LARGE SCALE GENOMIC DNA]</scope>
</reference>
<evidence type="ECO:0000259" key="2">
    <source>
        <dbReference type="PROSITE" id="PS51140"/>
    </source>
</evidence>
<protein>
    <submittedName>
        <fullName evidence="3">DgyrCDS7891</fullName>
    </submittedName>
</protein>
<dbReference type="PANTHER" id="PTHR21494">
    <property type="entry name" value="ACTIVATING SIGNAL COINTEGRATOR 1 COMPLEX SUBUNIT 2 ASC-1 COMPLEX SUBUNIT P100"/>
    <property type="match status" value="1"/>
</dbReference>
<feature type="region of interest" description="Disordered" evidence="1">
    <location>
        <begin position="634"/>
        <end position="686"/>
    </location>
</feature>
<sequence>MSLALDQQFLEQSEGKNLKLHSQQPVPAIHPTLKKDRQFLVYFSPPVRNCDEAEKEEWMEFIRYIIEDLQWLLKISHQQFWVQIIFDVTCQKLIESFLCNSPRPYDNYEYADETIQKLQHRVYELVFKVCLRFSTHKESNEHFLTPKIFGDILYENFIWDIPKLFDFCSIYAASNEKLVNKVVHNIFNNQTKYNDDLKESIKGIGKALDRVTEEIFGSENEPSTTNVTAENNKLEDIIHYLLDTSKSIEYFLTSHEESSIEFFREEFHYKIADFYSFVLCSLAKHLAEDEKNTTILQKLSIVKYSFIINFRKIIYHGNLKELSDESKMNKKTARTAIEMFQFILEKDDFAKDYCVLHDFSTDSLLLWKYVQNKTVHERELAFLTSGFDSLTPVGKSSQENLGVPVGDVDGAMAGASNAGEIEPSSFGAEGIDITSYLREVKEILPDLRDNFIREQLEIYDNNVERVVQAVLEGNAVQSEVKQAAQQETINVPENIRQRANIFDGDEFDIFSRNDIDVNKIHKGKKEHSVNVKDQEATETTKTLAVMYEIDNGEPIENEYDDEYDDTYDAHDVGAQDNDSEDDYRRSFVIPRVLAVDEKKPTKKYVESDDETEEDVMKKRLNFCEDPAVLRERAAERRASQMKNRQPYRPPNPNPQSQEKNRSWKEKHKSSQGNHNRRFLADKKRKF</sequence>
<proteinExistence type="predicted"/>
<dbReference type="SMART" id="SM00546">
    <property type="entry name" value="CUE"/>
    <property type="match status" value="1"/>
</dbReference>
<name>A0A7I8VSH2_9ANNE</name>
<dbReference type="SUPFAM" id="SSF46934">
    <property type="entry name" value="UBA-like"/>
    <property type="match status" value="1"/>
</dbReference>
<keyword evidence="4" id="KW-1185">Reference proteome</keyword>
<dbReference type="InterPro" id="IPR052586">
    <property type="entry name" value="ASCC2"/>
</dbReference>
<dbReference type="CDD" id="cd14364">
    <property type="entry name" value="CUE_ASCC2"/>
    <property type="match status" value="1"/>
</dbReference>
<dbReference type="PROSITE" id="PS51140">
    <property type="entry name" value="CUE"/>
    <property type="match status" value="1"/>
</dbReference>